<dbReference type="Proteomes" id="UP000265566">
    <property type="component" value="Chromosome 3"/>
</dbReference>
<name>A0A072TFD7_MEDTR</name>
<dbReference type="Pfam" id="PF07127">
    <property type="entry name" value="Nodulin_late"/>
    <property type="match status" value="1"/>
</dbReference>
<evidence type="ECO:0000313" key="5">
    <source>
        <dbReference type="EnsemblPlants" id="KEH16264"/>
    </source>
</evidence>
<dbReference type="InterPro" id="IPR009810">
    <property type="entry name" value="Nodulin_late_dom"/>
</dbReference>
<dbReference type="EMBL" id="PSQE01000003">
    <property type="protein sequence ID" value="RHN67981.1"/>
    <property type="molecule type" value="Genomic_DNA"/>
</dbReference>
<evidence type="ECO:0000313" key="4">
    <source>
        <dbReference type="EMBL" id="RHN67981.1"/>
    </source>
</evidence>
<accession>A0A072TFD7</accession>
<reference evidence="5" key="3">
    <citation type="submission" date="2015-06" db="UniProtKB">
        <authorList>
            <consortium name="EnsemblPlants"/>
        </authorList>
    </citation>
    <scope>IDENTIFICATION</scope>
    <source>
        <strain evidence="5">cv. Jemalong A17</strain>
    </source>
</reference>
<feature type="transmembrane region" description="Helical" evidence="1">
    <location>
        <begin position="7"/>
        <end position="29"/>
    </location>
</feature>
<reference evidence="4" key="4">
    <citation type="journal article" date="2018" name="Nat. Plants">
        <title>Whole-genome landscape of Medicago truncatula symbiotic genes.</title>
        <authorList>
            <person name="Pecrix Y."/>
            <person name="Gamas P."/>
            <person name="Carrere S."/>
        </authorList>
    </citation>
    <scope>NUCLEOTIDE SEQUENCE</scope>
    <source>
        <tissue evidence="4">Leaves</tissue>
    </source>
</reference>
<sequence>MVEIVKFIYVMIIFFSLFLVVTKVDAVYWCFDNSDCPQHLCHELIIPRCKIGVCVCLP</sequence>
<evidence type="ECO:0000313" key="6">
    <source>
        <dbReference type="Proteomes" id="UP000002051"/>
    </source>
</evidence>
<keyword evidence="1" id="KW-0812">Transmembrane</keyword>
<reference evidence="3 6" key="1">
    <citation type="journal article" date="2011" name="Nature">
        <title>The Medicago genome provides insight into the evolution of rhizobial symbioses.</title>
        <authorList>
            <person name="Young N.D."/>
            <person name="Debelle F."/>
            <person name="Oldroyd G.E."/>
            <person name="Geurts R."/>
            <person name="Cannon S.B."/>
            <person name="Udvardi M.K."/>
            <person name="Benedito V.A."/>
            <person name="Mayer K.F."/>
            <person name="Gouzy J."/>
            <person name="Schoof H."/>
            <person name="Van de Peer Y."/>
            <person name="Proost S."/>
            <person name="Cook D.R."/>
            <person name="Meyers B.C."/>
            <person name="Spannagl M."/>
            <person name="Cheung F."/>
            <person name="De Mita S."/>
            <person name="Krishnakumar V."/>
            <person name="Gundlach H."/>
            <person name="Zhou S."/>
            <person name="Mudge J."/>
            <person name="Bharti A.K."/>
            <person name="Murray J.D."/>
            <person name="Naoumkina M.A."/>
            <person name="Rosen B."/>
            <person name="Silverstein K.A."/>
            <person name="Tang H."/>
            <person name="Rombauts S."/>
            <person name="Zhao P.X."/>
            <person name="Zhou P."/>
            <person name="Barbe V."/>
            <person name="Bardou P."/>
            <person name="Bechner M."/>
            <person name="Bellec A."/>
            <person name="Berger A."/>
            <person name="Berges H."/>
            <person name="Bidwell S."/>
            <person name="Bisseling T."/>
            <person name="Choisne N."/>
            <person name="Couloux A."/>
            <person name="Denny R."/>
            <person name="Deshpande S."/>
            <person name="Dai X."/>
            <person name="Doyle J.J."/>
            <person name="Dudez A.M."/>
            <person name="Farmer A.D."/>
            <person name="Fouteau S."/>
            <person name="Franken C."/>
            <person name="Gibelin C."/>
            <person name="Gish J."/>
            <person name="Goldstein S."/>
            <person name="Gonzalez A.J."/>
            <person name="Green P.J."/>
            <person name="Hallab A."/>
            <person name="Hartog M."/>
            <person name="Hua A."/>
            <person name="Humphray S.J."/>
            <person name="Jeong D.H."/>
            <person name="Jing Y."/>
            <person name="Jocker A."/>
            <person name="Kenton S.M."/>
            <person name="Kim D.J."/>
            <person name="Klee K."/>
            <person name="Lai H."/>
            <person name="Lang C."/>
            <person name="Lin S."/>
            <person name="Macmil S.L."/>
            <person name="Magdelenat G."/>
            <person name="Matthews L."/>
            <person name="McCorrison J."/>
            <person name="Monaghan E.L."/>
            <person name="Mun J.H."/>
            <person name="Najar F.Z."/>
            <person name="Nicholson C."/>
            <person name="Noirot C."/>
            <person name="O'Bleness M."/>
            <person name="Paule C.R."/>
            <person name="Poulain J."/>
            <person name="Prion F."/>
            <person name="Qin B."/>
            <person name="Qu C."/>
            <person name="Retzel E.F."/>
            <person name="Riddle C."/>
            <person name="Sallet E."/>
            <person name="Samain S."/>
            <person name="Samson N."/>
            <person name="Sanders I."/>
            <person name="Saurat O."/>
            <person name="Scarpelli C."/>
            <person name="Schiex T."/>
            <person name="Segurens B."/>
            <person name="Severin A.J."/>
            <person name="Sherrier D.J."/>
            <person name="Shi R."/>
            <person name="Sims S."/>
            <person name="Singer S.R."/>
            <person name="Sinharoy S."/>
            <person name="Sterck L."/>
            <person name="Viollet A."/>
            <person name="Wang B.B."/>
            <person name="Wang K."/>
            <person name="Wang M."/>
            <person name="Wang X."/>
            <person name="Warfsmann J."/>
            <person name="Weissenbach J."/>
            <person name="White D.D."/>
            <person name="White J.D."/>
            <person name="Wiley G.B."/>
            <person name="Wincker P."/>
            <person name="Xing Y."/>
            <person name="Yang L."/>
            <person name="Yao Z."/>
            <person name="Ying F."/>
            <person name="Zhai J."/>
            <person name="Zhou L."/>
            <person name="Zuber A."/>
            <person name="Denarie J."/>
            <person name="Dixon R.A."/>
            <person name="May G.D."/>
            <person name="Schwartz D.C."/>
            <person name="Rogers J."/>
            <person name="Quetier F."/>
            <person name="Town C.D."/>
            <person name="Roe B.A."/>
        </authorList>
    </citation>
    <scope>NUCLEOTIDE SEQUENCE [LARGE SCALE GENOMIC DNA]</scope>
    <source>
        <strain evidence="3">A17</strain>
        <strain evidence="5 6">cv. Jemalong A17</strain>
    </source>
</reference>
<feature type="domain" description="Late nodulin" evidence="2">
    <location>
        <begin position="1"/>
        <end position="54"/>
    </location>
</feature>
<dbReference type="EMBL" id="KL402982">
    <property type="protein sequence ID" value="KEH16264.1"/>
    <property type="molecule type" value="Genomic_DNA"/>
</dbReference>
<dbReference type="Gramene" id="rna16253">
    <property type="protein sequence ID" value="RHN67981.1"/>
    <property type="gene ID" value="gene16253"/>
</dbReference>
<keyword evidence="6" id="KW-1185">Reference proteome</keyword>
<keyword evidence="1" id="KW-0472">Membrane</keyword>
<proteinExistence type="predicted"/>
<evidence type="ECO:0000259" key="2">
    <source>
        <dbReference type="Pfam" id="PF07127"/>
    </source>
</evidence>
<evidence type="ECO:0000313" key="3">
    <source>
        <dbReference type="EMBL" id="KEH16264.1"/>
    </source>
</evidence>
<keyword evidence="1" id="KW-1133">Transmembrane helix</keyword>
<dbReference type="Proteomes" id="UP000002051">
    <property type="component" value="Unassembled WGS sequence"/>
</dbReference>
<evidence type="ECO:0000256" key="1">
    <source>
        <dbReference type="SAM" id="Phobius"/>
    </source>
</evidence>
<organism evidence="3 6">
    <name type="scientific">Medicago truncatula</name>
    <name type="common">Barrel medic</name>
    <name type="synonym">Medicago tribuloides</name>
    <dbReference type="NCBI Taxonomy" id="3880"/>
    <lineage>
        <taxon>Eukaryota</taxon>
        <taxon>Viridiplantae</taxon>
        <taxon>Streptophyta</taxon>
        <taxon>Embryophyta</taxon>
        <taxon>Tracheophyta</taxon>
        <taxon>Spermatophyta</taxon>
        <taxon>Magnoliopsida</taxon>
        <taxon>eudicotyledons</taxon>
        <taxon>Gunneridae</taxon>
        <taxon>Pentapetalae</taxon>
        <taxon>rosids</taxon>
        <taxon>fabids</taxon>
        <taxon>Fabales</taxon>
        <taxon>Fabaceae</taxon>
        <taxon>Papilionoideae</taxon>
        <taxon>50 kb inversion clade</taxon>
        <taxon>NPAAA clade</taxon>
        <taxon>Hologalegina</taxon>
        <taxon>IRL clade</taxon>
        <taxon>Trifolieae</taxon>
        <taxon>Medicago</taxon>
    </lineage>
</organism>
<dbReference type="EnsemblPlants" id="KEH16264">
    <property type="protein sequence ID" value="KEH16264"/>
    <property type="gene ID" value="MTR_0257s0060"/>
</dbReference>
<gene>
    <name evidence="3" type="ORF">MTR_0257s0060</name>
    <name evidence="4" type="ORF">MtrunA17_Chr3g0108751</name>
</gene>
<protein>
    <submittedName>
        <fullName evidence="3">Nodule Cysteine-Rich (NCR) secreted peptide</fullName>
    </submittedName>
    <submittedName>
        <fullName evidence="4">Putative Late nodulin</fullName>
    </submittedName>
</protein>
<dbReference type="AlphaFoldDB" id="A0A072TFD7"/>
<dbReference type="GO" id="GO:0046872">
    <property type="term" value="F:metal ion binding"/>
    <property type="evidence" value="ECO:0007669"/>
    <property type="project" value="InterPro"/>
</dbReference>
<dbReference type="HOGENOM" id="CLU_181053_0_2_1"/>
<reference evidence="3 6" key="2">
    <citation type="journal article" date="2014" name="BMC Genomics">
        <title>An improved genome release (version Mt4.0) for the model legume Medicago truncatula.</title>
        <authorList>
            <person name="Tang H."/>
            <person name="Krishnakumar V."/>
            <person name="Bidwell S."/>
            <person name="Rosen B."/>
            <person name="Chan A."/>
            <person name="Zhou S."/>
            <person name="Gentzbittel L."/>
            <person name="Childs K.L."/>
            <person name="Yandell M."/>
            <person name="Gundlach H."/>
            <person name="Mayer K.F."/>
            <person name="Schwartz D.C."/>
            <person name="Town C.D."/>
        </authorList>
    </citation>
    <scope>GENOME REANNOTATION</scope>
    <source>
        <strain evidence="3">A17</strain>
        <strain evidence="5 6">cv. Jemalong A17</strain>
    </source>
</reference>